<protein>
    <submittedName>
        <fullName evidence="2">Uncharacterized protein</fullName>
    </submittedName>
</protein>
<organism evidence="2">
    <name type="scientific">Sipha flava</name>
    <name type="common">yellow sugarcane aphid</name>
    <dbReference type="NCBI Taxonomy" id="143950"/>
    <lineage>
        <taxon>Eukaryota</taxon>
        <taxon>Metazoa</taxon>
        <taxon>Ecdysozoa</taxon>
        <taxon>Arthropoda</taxon>
        <taxon>Hexapoda</taxon>
        <taxon>Insecta</taxon>
        <taxon>Pterygota</taxon>
        <taxon>Neoptera</taxon>
        <taxon>Paraneoptera</taxon>
        <taxon>Hemiptera</taxon>
        <taxon>Sternorrhyncha</taxon>
        <taxon>Aphidomorpha</taxon>
        <taxon>Aphidoidea</taxon>
        <taxon>Aphididae</taxon>
        <taxon>Sipha</taxon>
    </lineage>
</organism>
<keyword evidence="1" id="KW-0472">Membrane</keyword>
<keyword evidence="1" id="KW-1133">Transmembrane helix</keyword>
<dbReference type="AlphaFoldDB" id="A0A2S2QXG4"/>
<accession>A0A2S2QXG4</accession>
<gene>
    <name evidence="2" type="ORF">g.42251</name>
</gene>
<reference evidence="2" key="1">
    <citation type="submission" date="2018-04" db="EMBL/GenBank/DDBJ databases">
        <title>Transcriptome assembly of Sipha flava.</title>
        <authorList>
            <person name="Scully E.D."/>
            <person name="Geib S.M."/>
            <person name="Palmer N.A."/>
            <person name="Koch K."/>
            <person name="Bradshaw J."/>
            <person name="Heng-Moss T."/>
            <person name="Sarath G."/>
        </authorList>
    </citation>
    <scope>NUCLEOTIDE SEQUENCE</scope>
</reference>
<proteinExistence type="predicted"/>
<keyword evidence="1" id="KW-0812">Transmembrane</keyword>
<evidence type="ECO:0000256" key="1">
    <source>
        <dbReference type="SAM" id="Phobius"/>
    </source>
</evidence>
<sequence length="115" mass="13466">MNTIEKCVPVFNMYVTNNINGRIKIPARIGIHTHTPLYVRRYTYSNINKLVFIIILGFFVMSTRYFFPFLRIHITTSIYVHKTLDSSRPVGFHCISTGPRKIENAIRTRVLYTLI</sequence>
<dbReference type="EMBL" id="GGMS01013222">
    <property type="protein sequence ID" value="MBY82425.1"/>
    <property type="molecule type" value="Transcribed_RNA"/>
</dbReference>
<evidence type="ECO:0000313" key="2">
    <source>
        <dbReference type="EMBL" id="MBY82425.1"/>
    </source>
</evidence>
<name>A0A2S2QXG4_9HEMI</name>
<feature type="transmembrane region" description="Helical" evidence="1">
    <location>
        <begin position="50"/>
        <end position="67"/>
    </location>
</feature>